<evidence type="ECO:0000256" key="5">
    <source>
        <dbReference type="ARBA" id="ARBA00022553"/>
    </source>
</evidence>
<organism evidence="18 19">
    <name type="scientific">Perkinsus olseni</name>
    <name type="common">Perkinsus atlanticus</name>
    <dbReference type="NCBI Taxonomy" id="32597"/>
    <lineage>
        <taxon>Eukaryota</taxon>
        <taxon>Sar</taxon>
        <taxon>Alveolata</taxon>
        <taxon>Perkinsozoa</taxon>
        <taxon>Perkinsea</taxon>
        <taxon>Perkinsida</taxon>
        <taxon>Perkinsidae</taxon>
        <taxon>Perkinsus</taxon>
    </lineage>
</organism>
<evidence type="ECO:0000256" key="13">
    <source>
        <dbReference type="ARBA" id="ARBA00024113"/>
    </source>
</evidence>
<feature type="domain" description="Cyclic nucleotide-binding" evidence="17">
    <location>
        <begin position="532"/>
        <end position="633"/>
    </location>
</feature>
<gene>
    <name evidence="18" type="ORF">FOZ60_012832</name>
</gene>
<dbReference type="Pfam" id="PF00027">
    <property type="entry name" value="cNMP_binding"/>
    <property type="match status" value="3"/>
</dbReference>
<dbReference type="InterPro" id="IPR011009">
    <property type="entry name" value="Kinase-like_dom_sf"/>
</dbReference>
<sequence length="1001" mass="112128">MGCGSSSLASVPPPAASSGRQQGEGVHRSPKQNNAVALSPTAQQQQPGGGRPGRDTRKVSSETLSGAEKSTSRRASRQSSGGNFGLRDHRKRAQRLMKKPTLAAGGGEGEGTDSSINAEMTSEEKNFIRRVIQKHFLFASLRPEERDEVITRMKKRAIEGGQVVFQQGEEGDCCFAIQSGNFEVSIDGQKLKTLRKTGTFGELAMLYNVKRTATVKCTQTGVLWEISGRTFKKVMRLLQSRNLSHVVKFLADEPDFATLSDEDKQLLASSGTVQKFEDNEQILRRGDPGDWLFIIQSGKVRSQYGDGKELIVESGSLLGGLSLMHDWKHHYSSRADGKVICLALGRSSLVKLTPTVKDVLKRAAKKAVLKNLCFYDLLDGDQQNCLADVTEERCYKKGEVVVGANRKCNEEADDEPRVIVVLDGSAKLHPALTNENYPAASCRRDVTAGQCVGEDEFLDDRKLGFSLSVESEELHAYSIRSSAFLEQLKGHYGTARPLYGPPPSLSGETPSPCVRRYLERNEIRSILQEIYLFKTLTGEQLSRVVMNMTKMAFDTNTQICTFGDPSDNFYLIDKGCVSVEIPGKGVVRTLSRWEYFGERGLLFEIPRSATITSAEPTTCLVLQKQVFLDIVGPFRKSLETRIELQDETVKKDDLEPVAVVGYGTFGRVTLVHNKKNPNKEYALKAVSKNHVIVMQQEKSINVEREILLQLYHPCIVQFVKTFQDEKYVYFLTEFLGGGDLFNAIREIGNLSEFQVRYYAASIVLAIEYLHEKGIMYRDLKPENLLLDFEGSVKLVDFGCCKQAARSYTLMGTPEYLAPEVILGRSYTDCVDWWSTGVCMYEFICGPLPFGSDTDDQLELFRQIIEAPLKFPSWLRDQNAKSIISGLMNKDPEQRLGGGPLGAKEIKRQPYFKNFDFVSAWQTTALNRYGLAGSVMRRCFGGTDYARNASVFSCVFVVRRDRKKLLYLGVEKRVASSMSFVVDARRKRGFLEWKRNYPRLAW</sequence>
<dbReference type="PANTHER" id="PTHR24353:SF37">
    <property type="entry name" value="CAMP-DEPENDENT PROTEIN KINASE CATALYTIC SUBUNIT PRKX"/>
    <property type="match status" value="1"/>
</dbReference>
<dbReference type="GO" id="GO:0005524">
    <property type="term" value="F:ATP binding"/>
    <property type="evidence" value="ECO:0007669"/>
    <property type="project" value="UniProtKB-UniRule"/>
</dbReference>
<reference evidence="18 19" key="1">
    <citation type="submission" date="2020-04" db="EMBL/GenBank/DDBJ databases">
        <title>Perkinsus olseni comparative genomics.</title>
        <authorList>
            <person name="Bogema D.R."/>
        </authorList>
    </citation>
    <scope>NUCLEOTIDE SEQUENCE [LARGE SCALE GENOMIC DNA]</scope>
    <source>
        <strain evidence="18">00978-12</strain>
    </source>
</reference>
<dbReference type="EMBL" id="JABANP010000560">
    <property type="protein sequence ID" value="KAF4680909.1"/>
    <property type="molecule type" value="Genomic_DNA"/>
</dbReference>
<keyword evidence="5" id="KW-0597">Phosphoprotein</keyword>
<dbReference type="SUPFAM" id="SSF51206">
    <property type="entry name" value="cAMP-binding domain-like"/>
    <property type="match status" value="4"/>
</dbReference>
<keyword evidence="7" id="KW-0479">Metal-binding</keyword>
<dbReference type="OrthoDB" id="100546at2759"/>
<feature type="region of interest" description="Disordered" evidence="15">
    <location>
        <begin position="1"/>
        <end position="91"/>
    </location>
</feature>
<keyword evidence="12" id="KW-0142">cGMP-binding</keyword>
<dbReference type="InterPro" id="IPR008271">
    <property type="entry name" value="Ser/Thr_kinase_AS"/>
</dbReference>
<keyword evidence="6" id="KW-0808">Transferase</keyword>
<evidence type="ECO:0000256" key="7">
    <source>
        <dbReference type="ARBA" id="ARBA00022723"/>
    </source>
</evidence>
<evidence type="ECO:0000256" key="15">
    <source>
        <dbReference type="SAM" id="MobiDB-lite"/>
    </source>
</evidence>
<dbReference type="InterPro" id="IPR017441">
    <property type="entry name" value="Protein_kinase_ATP_BS"/>
</dbReference>
<feature type="domain" description="Protein kinase" evidence="16">
    <location>
        <begin position="654"/>
        <end position="911"/>
    </location>
</feature>
<dbReference type="Gene3D" id="3.30.200.20">
    <property type="entry name" value="Phosphorylase Kinase, domain 1"/>
    <property type="match status" value="1"/>
</dbReference>
<evidence type="ECO:0000256" key="6">
    <source>
        <dbReference type="ARBA" id="ARBA00022679"/>
    </source>
</evidence>
<dbReference type="GO" id="GO:0005952">
    <property type="term" value="C:cAMP-dependent protein kinase complex"/>
    <property type="evidence" value="ECO:0007669"/>
    <property type="project" value="TreeGrafter"/>
</dbReference>
<comment type="caution">
    <text evidence="18">The sequence shown here is derived from an EMBL/GenBank/DDBJ whole genome shotgun (WGS) entry which is preliminary data.</text>
</comment>
<evidence type="ECO:0000313" key="19">
    <source>
        <dbReference type="Proteomes" id="UP000541610"/>
    </source>
</evidence>
<evidence type="ECO:0000256" key="3">
    <source>
        <dbReference type="ARBA" id="ARBA00022527"/>
    </source>
</evidence>
<evidence type="ECO:0000256" key="11">
    <source>
        <dbReference type="ARBA" id="ARBA00022842"/>
    </source>
</evidence>
<feature type="compositionally biased region" description="Polar residues" evidence="15">
    <location>
        <begin position="31"/>
        <end position="42"/>
    </location>
</feature>
<dbReference type="PROSITE" id="PS00889">
    <property type="entry name" value="CNMP_BINDING_2"/>
    <property type="match status" value="2"/>
</dbReference>
<dbReference type="PROSITE" id="PS50011">
    <property type="entry name" value="PROTEIN_KINASE_DOM"/>
    <property type="match status" value="1"/>
</dbReference>
<feature type="compositionally biased region" description="Low complexity" evidence="15">
    <location>
        <begin position="1"/>
        <end position="10"/>
    </location>
</feature>
<evidence type="ECO:0000256" key="8">
    <source>
        <dbReference type="ARBA" id="ARBA00022741"/>
    </source>
</evidence>
<evidence type="ECO:0000256" key="4">
    <source>
        <dbReference type="ARBA" id="ARBA00022535"/>
    </source>
</evidence>
<dbReference type="FunFam" id="1.10.510.10:FF:000048">
    <property type="entry name" value="Protein kinase C"/>
    <property type="match status" value="1"/>
</dbReference>
<protein>
    <recommendedName>
        <fullName evidence="13">cGMP-dependent protein kinase</fullName>
    </recommendedName>
</protein>
<keyword evidence="2" id="KW-0963">Cytoplasm</keyword>
<name>A0A7J6NAI7_PEROL</name>
<dbReference type="InterPro" id="IPR018488">
    <property type="entry name" value="cNMP-bd_CS"/>
</dbReference>
<keyword evidence="8 14" id="KW-0547">Nucleotide-binding</keyword>
<dbReference type="AlphaFoldDB" id="A0A7J6NAI7"/>
<dbReference type="SMART" id="SM00100">
    <property type="entry name" value="cNMP"/>
    <property type="match status" value="3"/>
</dbReference>
<dbReference type="PROSITE" id="PS50042">
    <property type="entry name" value="CNMP_BINDING_3"/>
    <property type="match status" value="3"/>
</dbReference>
<evidence type="ECO:0000259" key="17">
    <source>
        <dbReference type="PROSITE" id="PS50042"/>
    </source>
</evidence>
<keyword evidence="4" id="KW-0140">cGMP</keyword>
<dbReference type="Gene3D" id="1.10.510.10">
    <property type="entry name" value="Transferase(Phosphotransferase) domain 1"/>
    <property type="match status" value="1"/>
</dbReference>
<feature type="domain" description="Cyclic nucleotide-binding" evidence="17">
    <location>
        <begin position="137"/>
        <end position="235"/>
    </location>
</feature>
<keyword evidence="11" id="KW-0460">Magnesium</keyword>
<dbReference type="InterPro" id="IPR000719">
    <property type="entry name" value="Prot_kinase_dom"/>
</dbReference>
<comment type="cofactor">
    <cofactor evidence="1">
        <name>Mg(2+)</name>
        <dbReference type="ChEBI" id="CHEBI:18420"/>
    </cofactor>
</comment>
<dbReference type="SMART" id="SM00220">
    <property type="entry name" value="S_TKc"/>
    <property type="match status" value="1"/>
</dbReference>
<feature type="binding site" evidence="14">
    <location>
        <position position="684"/>
    </location>
    <ligand>
        <name>ATP</name>
        <dbReference type="ChEBI" id="CHEBI:30616"/>
    </ligand>
</feature>
<dbReference type="GO" id="GO:0046872">
    <property type="term" value="F:metal ion binding"/>
    <property type="evidence" value="ECO:0007669"/>
    <property type="project" value="UniProtKB-KW"/>
</dbReference>
<evidence type="ECO:0000256" key="10">
    <source>
        <dbReference type="ARBA" id="ARBA00022840"/>
    </source>
</evidence>
<evidence type="ECO:0000256" key="9">
    <source>
        <dbReference type="ARBA" id="ARBA00022777"/>
    </source>
</evidence>
<keyword evidence="10 14" id="KW-0067">ATP-binding</keyword>
<dbReference type="Proteomes" id="UP000541610">
    <property type="component" value="Unassembled WGS sequence"/>
</dbReference>
<evidence type="ECO:0000313" key="18">
    <source>
        <dbReference type="EMBL" id="KAF4680909.1"/>
    </source>
</evidence>
<feature type="domain" description="Cyclic nucleotide-binding" evidence="17">
    <location>
        <begin position="255"/>
        <end position="370"/>
    </location>
</feature>
<proteinExistence type="predicted"/>
<dbReference type="PANTHER" id="PTHR24353">
    <property type="entry name" value="CYCLIC NUCLEOTIDE-DEPENDENT PROTEIN KINASE"/>
    <property type="match status" value="1"/>
</dbReference>
<keyword evidence="9" id="KW-0418">Kinase</keyword>
<dbReference type="Pfam" id="PF00069">
    <property type="entry name" value="Pkinase"/>
    <property type="match status" value="1"/>
</dbReference>
<dbReference type="InterPro" id="IPR018490">
    <property type="entry name" value="cNMP-bd_dom_sf"/>
</dbReference>
<accession>A0A7J6NAI7</accession>
<evidence type="ECO:0000256" key="2">
    <source>
        <dbReference type="ARBA" id="ARBA00022490"/>
    </source>
</evidence>
<dbReference type="Gene3D" id="2.60.120.10">
    <property type="entry name" value="Jelly Rolls"/>
    <property type="match status" value="4"/>
</dbReference>
<evidence type="ECO:0000256" key="14">
    <source>
        <dbReference type="PROSITE-ProRule" id="PRU10141"/>
    </source>
</evidence>
<dbReference type="GO" id="GO:0004691">
    <property type="term" value="F:cAMP-dependent protein kinase activity"/>
    <property type="evidence" value="ECO:0007669"/>
    <property type="project" value="TreeGrafter"/>
</dbReference>
<evidence type="ECO:0000256" key="12">
    <source>
        <dbReference type="ARBA" id="ARBA00022992"/>
    </source>
</evidence>
<evidence type="ECO:0000259" key="16">
    <source>
        <dbReference type="PROSITE" id="PS50011"/>
    </source>
</evidence>
<dbReference type="PROSITE" id="PS00108">
    <property type="entry name" value="PROTEIN_KINASE_ST"/>
    <property type="match status" value="1"/>
</dbReference>
<dbReference type="InterPro" id="IPR000595">
    <property type="entry name" value="cNMP-bd_dom"/>
</dbReference>
<dbReference type="PROSITE" id="PS00107">
    <property type="entry name" value="PROTEIN_KINASE_ATP"/>
    <property type="match status" value="1"/>
</dbReference>
<evidence type="ECO:0000256" key="1">
    <source>
        <dbReference type="ARBA" id="ARBA00001946"/>
    </source>
</evidence>
<keyword evidence="3" id="KW-0723">Serine/threonine-protein kinase</keyword>
<dbReference type="CDD" id="cd00038">
    <property type="entry name" value="CAP_ED"/>
    <property type="match status" value="3"/>
</dbReference>
<dbReference type="SUPFAM" id="SSF56112">
    <property type="entry name" value="Protein kinase-like (PK-like)"/>
    <property type="match status" value="1"/>
</dbReference>
<dbReference type="GO" id="GO:0030553">
    <property type="term" value="F:cGMP binding"/>
    <property type="evidence" value="ECO:0007669"/>
    <property type="project" value="UniProtKB-KW"/>
</dbReference>
<dbReference type="InterPro" id="IPR014710">
    <property type="entry name" value="RmlC-like_jellyroll"/>
</dbReference>